<dbReference type="SUPFAM" id="SSF144083">
    <property type="entry name" value="Magnesium transport protein CorA, transmembrane region"/>
    <property type="match status" value="1"/>
</dbReference>
<evidence type="ECO:0000256" key="5">
    <source>
        <dbReference type="SAM" id="Phobius"/>
    </source>
</evidence>
<feature type="transmembrane region" description="Helical" evidence="5">
    <location>
        <begin position="467"/>
        <end position="485"/>
    </location>
</feature>
<gene>
    <name evidence="9" type="ORF">CQW34_02201</name>
    <name evidence="8" type="ORF">F2Z29_06625</name>
    <name evidence="7" type="ORF">F2Z89_11905</name>
    <name evidence="6" type="ORF">F3B44_04910</name>
    <name evidence="11" type="ORF">FSA03_20600</name>
    <name evidence="10" type="ORF">FSA06_24370</name>
</gene>
<feature type="transmembrane region" description="Helical" evidence="5">
    <location>
        <begin position="429"/>
        <end position="447"/>
    </location>
</feature>
<dbReference type="EMBL" id="VOHV01000018">
    <property type="protein sequence ID" value="TWV36475.1"/>
    <property type="molecule type" value="Genomic_DNA"/>
</dbReference>
<keyword evidence="4 5" id="KW-0472">Membrane</keyword>
<dbReference type="AlphaFoldDB" id="A0A2M9V7I5"/>
<evidence type="ECO:0000313" key="15">
    <source>
        <dbReference type="Proteomes" id="UP000436803"/>
    </source>
</evidence>
<dbReference type="InterPro" id="IPR002523">
    <property type="entry name" value="MgTranspt_CorA/ZnTranspt_ZntB"/>
</dbReference>
<reference evidence="15 16" key="3">
    <citation type="journal article" date="2019" name="Nat. Med.">
        <title>A library of human gut bacterial isolates paired with longitudinal multiomics data enables mechanistic microbiome research.</title>
        <authorList>
            <person name="Poyet M."/>
            <person name="Groussin M."/>
            <person name="Gibbons S.M."/>
            <person name="Avila-Pacheco J."/>
            <person name="Jiang X."/>
            <person name="Kearney S.M."/>
            <person name="Perrotta A.R."/>
            <person name="Berdy B."/>
            <person name="Zhao S."/>
            <person name="Lieberman T.D."/>
            <person name="Swanson P.K."/>
            <person name="Smith M."/>
            <person name="Roesemann S."/>
            <person name="Alexander J.E."/>
            <person name="Rich S.A."/>
            <person name="Livny J."/>
            <person name="Vlamakis H."/>
            <person name="Clish C."/>
            <person name="Bullock K."/>
            <person name="Deik A."/>
            <person name="Scott J."/>
            <person name="Pierce K.A."/>
            <person name="Xavier R.J."/>
            <person name="Alm E.J."/>
        </authorList>
    </citation>
    <scope>NUCLEOTIDE SEQUENCE [LARGE SCALE GENOMIC DNA]</scope>
    <source>
        <strain evidence="6 17">BIOML-A106</strain>
        <strain evidence="7 16">BIOML-A46</strain>
        <strain evidence="8 15">BIOML-A7</strain>
    </source>
</reference>
<dbReference type="GO" id="GO:0016020">
    <property type="term" value="C:membrane"/>
    <property type="evidence" value="ECO:0007669"/>
    <property type="project" value="UniProtKB-SubCell"/>
</dbReference>
<protein>
    <submittedName>
        <fullName evidence="9">CorA-like Mg2+ transporter protein</fullName>
    </submittedName>
</protein>
<evidence type="ECO:0000256" key="1">
    <source>
        <dbReference type="ARBA" id="ARBA00004141"/>
    </source>
</evidence>
<evidence type="ECO:0000313" key="10">
    <source>
        <dbReference type="EMBL" id="TWV36475.1"/>
    </source>
</evidence>
<comment type="subcellular location">
    <subcellularLocation>
        <location evidence="1">Membrane</location>
        <topology evidence="1">Multi-pass membrane protein</topology>
    </subcellularLocation>
</comment>
<dbReference type="Proteomes" id="UP000231846">
    <property type="component" value="Unassembled WGS sequence"/>
</dbReference>
<dbReference type="EMBL" id="VWEQ01000003">
    <property type="protein sequence ID" value="KAA4755354.1"/>
    <property type="molecule type" value="Genomic_DNA"/>
</dbReference>
<dbReference type="Proteomes" id="UP000460666">
    <property type="component" value="Unassembled WGS sequence"/>
</dbReference>
<dbReference type="EMBL" id="PDCW01000013">
    <property type="protein sequence ID" value="PJY74632.1"/>
    <property type="molecule type" value="Genomic_DNA"/>
</dbReference>
<dbReference type="InterPro" id="IPR045863">
    <property type="entry name" value="CorA_TM1_TM2"/>
</dbReference>
<evidence type="ECO:0000313" key="6">
    <source>
        <dbReference type="EMBL" id="KAA4755354.1"/>
    </source>
</evidence>
<reference evidence="11 14" key="5">
    <citation type="submission" date="2019-07" db="EMBL/GenBank/DDBJ databases">
        <title>Genome Sequencing of Bacteroides fragilis.</title>
        <authorList>
            <person name="Pinto K.M."/>
            <person name="Ruoff K.L."/>
            <person name="Price C.E."/>
            <person name="Valls R.A."/>
            <person name="O'Toole G.A."/>
        </authorList>
    </citation>
    <scope>NUCLEOTIDE SEQUENCE [LARGE SCALE GENOMIC DNA]</scope>
    <source>
        <strain evidence="11 14">AD135F_3B</strain>
    </source>
</reference>
<dbReference type="Proteomes" id="UP000315444">
    <property type="component" value="Unassembled WGS sequence"/>
</dbReference>
<evidence type="ECO:0000256" key="2">
    <source>
        <dbReference type="ARBA" id="ARBA00022692"/>
    </source>
</evidence>
<evidence type="ECO:0000256" key="3">
    <source>
        <dbReference type="ARBA" id="ARBA00022989"/>
    </source>
</evidence>
<sequence>MIYSYHIFYFPFKWEIMGLENQAFSDQVNLDNIQYNRNSHWERSQKPDPGEEESLYNEKNYYYTFVHNILYDEEHSPLNLIHHFERKEPKLSNHIYYYIKKKGRNNPYKLIVDAMNINLYATGVGFLSFYLKNEDCTQNSPEDILAINQYGRRIMPPFFNDTRLRNEISEYIRIEGLNQTVYFEDFKSYTPYDSWQPSSSIKKLICELVTNLSIDPIIDDRMFVATWYKNNQLSQQFTNNAKAYFDSQDPFSDYWYRFLFIDGSNATCQNEKMKKELLEEHTYYRWQQWSSLYGISKYSLVYLTNNEVPDYLIEYFQTIYARMAELVLVQRASMLRFSGEITKVSQLSNQDVEAVSKRVSSLYKEYIRFVNQIYFREITAQDQGIEMYNKLHSCLQMESYIKDLDGEIEELHQYISLMEDRERNKKASLLNDIATLFLPITVITGFWGMNQISEVMEENGELSTGFIIQSLLLIIGTLCAICIIYKRKRKL</sequence>
<dbReference type="Proteomes" id="UP000319026">
    <property type="component" value="Unassembled WGS sequence"/>
</dbReference>
<evidence type="ECO:0000256" key="4">
    <source>
        <dbReference type="ARBA" id="ARBA00023136"/>
    </source>
</evidence>
<proteinExistence type="predicted"/>
<evidence type="ECO:0000313" key="16">
    <source>
        <dbReference type="Proteomes" id="UP000460666"/>
    </source>
</evidence>
<reference evidence="9 12" key="1">
    <citation type="journal article" date="2017" name="MBio">
        <title>Gut Symbiont Bacteroides fragilis Secretes a Eukaryotic-Like Ubiquitin Protein That Mediates Intraspecies Antagonism.</title>
        <authorList>
            <person name="Chatzidaki-Livanis M."/>
            <person name="Coyne M.J."/>
            <person name="Roelofs K.G."/>
            <person name="Gentyala R.R."/>
            <person name="Caldwell J.M."/>
            <person name="Comstock L.E."/>
        </authorList>
    </citation>
    <scope>NUCLEOTIDE SEQUENCE [LARGE SCALE GENOMIC DNA]</scope>
    <source>
        <strain evidence="9 12">12905</strain>
    </source>
</reference>
<evidence type="ECO:0000313" key="13">
    <source>
        <dbReference type="Proteomes" id="UP000315444"/>
    </source>
</evidence>
<evidence type="ECO:0000313" key="14">
    <source>
        <dbReference type="Proteomes" id="UP000319026"/>
    </source>
</evidence>
<evidence type="ECO:0000313" key="8">
    <source>
        <dbReference type="EMBL" id="KAA5176221.1"/>
    </source>
</evidence>
<evidence type="ECO:0000313" key="7">
    <source>
        <dbReference type="EMBL" id="KAA4996682.1"/>
    </source>
</evidence>
<evidence type="ECO:0000313" key="17">
    <source>
        <dbReference type="Proteomes" id="UP000479773"/>
    </source>
</evidence>
<accession>A0A2M9V7I5</accession>
<comment type="caution">
    <text evidence="9">The sequence shown here is derived from an EMBL/GenBank/DDBJ whole genome shotgun (WGS) entry which is preliminary data.</text>
</comment>
<dbReference type="Proteomes" id="UP000436803">
    <property type="component" value="Unassembled WGS sequence"/>
</dbReference>
<dbReference type="EMBL" id="VOHT01000011">
    <property type="protein sequence ID" value="TWV45395.1"/>
    <property type="molecule type" value="Genomic_DNA"/>
</dbReference>
<dbReference type="EMBL" id="VWCJ01000007">
    <property type="protein sequence ID" value="KAA4996682.1"/>
    <property type="molecule type" value="Genomic_DNA"/>
</dbReference>
<evidence type="ECO:0000313" key="9">
    <source>
        <dbReference type="EMBL" id="PJY74632.1"/>
    </source>
</evidence>
<dbReference type="EMBL" id="VWAW01000004">
    <property type="protein sequence ID" value="KAA5176221.1"/>
    <property type="molecule type" value="Genomic_DNA"/>
</dbReference>
<dbReference type="GO" id="GO:0046873">
    <property type="term" value="F:metal ion transmembrane transporter activity"/>
    <property type="evidence" value="ECO:0007669"/>
    <property type="project" value="InterPro"/>
</dbReference>
<keyword evidence="3 5" id="KW-1133">Transmembrane helix</keyword>
<keyword evidence="2 5" id="KW-0812">Transmembrane</keyword>
<name>A0A2M9V7I5_BACFG</name>
<evidence type="ECO:0000313" key="11">
    <source>
        <dbReference type="EMBL" id="TWV45395.1"/>
    </source>
</evidence>
<organism evidence="9 12">
    <name type="scientific">Bacteroides fragilis</name>
    <dbReference type="NCBI Taxonomy" id="817"/>
    <lineage>
        <taxon>Bacteria</taxon>
        <taxon>Pseudomonadati</taxon>
        <taxon>Bacteroidota</taxon>
        <taxon>Bacteroidia</taxon>
        <taxon>Bacteroidales</taxon>
        <taxon>Bacteroidaceae</taxon>
        <taxon>Bacteroides</taxon>
    </lineage>
</organism>
<evidence type="ECO:0000313" key="12">
    <source>
        <dbReference type="Proteomes" id="UP000231846"/>
    </source>
</evidence>
<dbReference type="Gene3D" id="1.20.58.340">
    <property type="entry name" value="Magnesium transport protein CorA, transmembrane region"/>
    <property type="match status" value="1"/>
</dbReference>
<reference evidence="10 13" key="4">
    <citation type="submission" date="2019-07" db="EMBL/GenBank/DDBJ databases">
        <title>Genome sequencing of Bacteroides fragilis.</title>
        <authorList>
            <person name="Galasyn E.V."/>
            <person name="Ruoff K.L."/>
            <person name="Price C.E."/>
            <person name="Valls R.A."/>
            <person name="O'Toole G.A."/>
        </authorList>
    </citation>
    <scope>NUCLEOTIDE SEQUENCE [LARGE SCALE GENOMIC DNA]</scope>
    <source>
        <strain evidence="10 13">AD135F_1B</strain>
    </source>
</reference>
<dbReference type="Proteomes" id="UP000479773">
    <property type="component" value="Unassembled WGS sequence"/>
</dbReference>
<reference evidence="9" key="2">
    <citation type="submission" date="2017-10" db="EMBL/GenBank/DDBJ databases">
        <authorList>
            <person name="Banno H."/>
            <person name="Chua N.-H."/>
        </authorList>
    </citation>
    <scope>NUCLEOTIDE SEQUENCE</scope>
    <source>
        <strain evidence="9">12905</strain>
    </source>
</reference>
<dbReference type="Pfam" id="PF01544">
    <property type="entry name" value="CorA"/>
    <property type="match status" value="1"/>
</dbReference>